<dbReference type="InterPro" id="IPR050778">
    <property type="entry name" value="Cueball_EGF_LRP_Nidogen"/>
</dbReference>
<dbReference type="STRING" id="75743.A0A401P3P0"/>
<dbReference type="PANTHER" id="PTHR46513:SF13">
    <property type="entry name" value="EGF-LIKE DOMAIN-CONTAINING PROTEIN"/>
    <property type="match status" value="1"/>
</dbReference>
<accession>A0A401P3P0</accession>
<reference evidence="9 10" key="1">
    <citation type="journal article" date="2018" name="Nat. Ecol. Evol.">
        <title>Shark genomes provide insights into elasmobranch evolution and the origin of vertebrates.</title>
        <authorList>
            <person name="Hara Y"/>
            <person name="Yamaguchi K"/>
            <person name="Onimaru K"/>
            <person name="Kadota M"/>
            <person name="Koyanagi M"/>
            <person name="Keeley SD"/>
            <person name="Tatsumi K"/>
            <person name="Tanaka K"/>
            <person name="Motone F"/>
            <person name="Kageyama Y"/>
            <person name="Nozu R"/>
            <person name="Adachi N"/>
            <person name="Nishimura O"/>
            <person name="Nakagawa R"/>
            <person name="Tanegashima C"/>
            <person name="Kiyatake I"/>
            <person name="Matsumoto R"/>
            <person name="Murakumo K"/>
            <person name="Nishida K"/>
            <person name="Terakita A"/>
            <person name="Kuratani S"/>
            <person name="Sato K"/>
            <person name="Hyodo S Kuraku.S."/>
        </authorList>
    </citation>
    <scope>NUCLEOTIDE SEQUENCE [LARGE SCALE GENOMIC DNA]</scope>
</reference>
<dbReference type="Gene3D" id="2.120.10.30">
    <property type="entry name" value="TolB, C-terminal domain"/>
    <property type="match status" value="1"/>
</dbReference>
<name>A0A401P3P0_SCYTO</name>
<feature type="region of interest" description="Disordered" evidence="7">
    <location>
        <begin position="314"/>
        <end position="410"/>
    </location>
</feature>
<dbReference type="Proteomes" id="UP000288216">
    <property type="component" value="Unassembled WGS sequence"/>
</dbReference>
<feature type="compositionally biased region" description="Polar residues" evidence="7">
    <location>
        <begin position="362"/>
        <end position="386"/>
    </location>
</feature>
<dbReference type="SMART" id="SM00135">
    <property type="entry name" value="LY"/>
    <property type="match status" value="5"/>
</dbReference>
<keyword evidence="8" id="KW-0472">Membrane</keyword>
<keyword evidence="2" id="KW-0732">Signal</keyword>
<sequence>PISPFSCSLGEEPFMIVTNQGDIRRINMNRMEYLEIADNLDNARALSLDISSSTIYWSDEMRRGIFRMSVDQNRRDIRQILGDVQSPGGIAVDWIYSHIYWTDSGAKTLSLATLDGLKRKTLFSKNLMEPAAIAVDPESSFLYWTDIGEPPKIEKAGLNGAGRRILVNIGIEKPTGIALDYIKKRLYWADSGLHELFYTDLNGQRQSSVFHSQKYLANPFGLAVFEDCAYWSDVEGKAVYSVNKFTGTNVKVLASNLTKPRGLVVFHKLMQPIVQNWCVREHAACEYLCVPAPYTDQNYACLCPDGMAPDATGHTCGKETNSSTSSQERGDSSTSSQERGNSSTSSRERGDSSTSSQERGDSITSSQERGDSITSSQERGDSITSSQERDDSITSSQEKSDSSTSSQEEIDPDHLDAVSVGVIALIVILIGIVMCCAAMHWRMILGHVKISRCYSPVQLDAENSMICNGQRMDSVSQQSLL</sequence>
<evidence type="ECO:0000256" key="7">
    <source>
        <dbReference type="SAM" id="MobiDB-lite"/>
    </source>
</evidence>
<dbReference type="SUPFAM" id="SSF63825">
    <property type="entry name" value="YWTD domain"/>
    <property type="match status" value="1"/>
</dbReference>
<dbReference type="EMBL" id="BFAA01007148">
    <property type="protein sequence ID" value="GCB67775.1"/>
    <property type="molecule type" value="Genomic_DNA"/>
</dbReference>
<evidence type="ECO:0000313" key="10">
    <source>
        <dbReference type="Proteomes" id="UP000288216"/>
    </source>
</evidence>
<dbReference type="GO" id="GO:0017147">
    <property type="term" value="F:Wnt-protein binding"/>
    <property type="evidence" value="ECO:0007669"/>
    <property type="project" value="TreeGrafter"/>
</dbReference>
<evidence type="ECO:0000313" key="9">
    <source>
        <dbReference type="EMBL" id="GCB67775.1"/>
    </source>
</evidence>
<keyword evidence="8" id="KW-1133">Transmembrane helix</keyword>
<keyword evidence="1" id="KW-0245">EGF-like domain</keyword>
<feature type="repeat" description="LDL-receptor class B" evidence="6">
    <location>
        <begin position="184"/>
        <end position="228"/>
    </location>
</feature>
<evidence type="ECO:0000256" key="1">
    <source>
        <dbReference type="ARBA" id="ARBA00022536"/>
    </source>
</evidence>
<keyword evidence="10" id="KW-1185">Reference proteome</keyword>
<keyword evidence="3" id="KW-0677">Repeat</keyword>
<dbReference type="PANTHER" id="PTHR46513">
    <property type="entry name" value="VITELLOGENIN RECEPTOR-LIKE PROTEIN-RELATED-RELATED"/>
    <property type="match status" value="1"/>
</dbReference>
<feature type="compositionally biased region" description="Polar residues" evidence="7">
    <location>
        <begin position="318"/>
        <end position="341"/>
    </location>
</feature>
<keyword evidence="4" id="KW-1015">Disulfide bond</keyword>
<feature type="transmembrane region" description="Helical" evidence="8">
    <location>
        <begin position="417"/>
        <end position="441"/>
    </location>
</feature>
<feature type="repeat" description="LDL-receptor class B" evidence="6">
    <location>
        <begin position="97"/>
        <end position="139"/>
    </location>
</feature>
<dbReference type="GO" id="GO:0005886">
    <property type="term" value="C:plasma membrane"/>
    <property type="evidence" value="ECO:0007669"/>
    <property type="project" value="TreeGrafter"/>
</dbReference>
<evidence type="ECO:0000256" key="2">
    <source>
        <dbReference type="ARBA" id="ARBA00022729"/>
    </source>
</evidence>
<comment type="caution">
    <text evidence="9">The sequence shown here is derived from an EMBL/GenBank/DDBJ whole genome shotgun (WGS) entry which is preliminary data.</text>
</comment>
<evidence type="ECO:0000256" key="3">
    <source>
        <dbReference type="ARBA" id="ARBA00022737"/>
    </source>
</evidence>
<evidence type="ECO:0008006" key="11">
    <source>
        <dbReference type="Google" id="ProtNLM"/>
    </source>
</evidence>
<feature type="compositionally biased region" description="Low complexity" evidence="7">
    <location>
        <begin position="393"/>
        <end position="407"/>
    </location>
</feature>
<evidence type="ECO:0000256" key="5">
    <source>
        <dbReference type="ARBA" id="ARBA00023180"/>
    </source>
</evidence>
<keyword evidence="5" id="KW-0325">Glycoprotein</keyword>
<feature type="non-terminal residue" evidence="9">
    <location>
        <position position="1"/>
    </location>
</feature>
<dbReference type="AlphaFoldDB" id="A0A401P3P0"/>
<dbReference type="Pfam" id="PF00058">
    <property type="entry name" value="Ldl_recept_b"/>
    <property type="match status" value="4"/>
</dbReference>
<dbReference type="Gene3D" id="2.10.25.10">
    <property type="entry name" value="Laminin"/>
    <property type="match status" value="1"/>
</dbReference>
<keyword evidence="8" id="KW-0812">Transmembrane</keyword>
<proteinExistence type="predicted"/>
<dbReference type="FunFam" id="2.120.10.30:FF:000241">
    <property type="entry name" value="Low-density lipoprotein receptor-related protein 6"/>
    <property type="match status" value="1"/>
</dbReference>
<feature type="repeat" description="LDL-receptor class B" evidence="6">
    <location>
        <begin position="140"/>
        <end position="183"/>
    </location>
</feature>
<dbReference type="PROSITE" id="PS51120">
    <property type="entry name" value="LDLRB"/>
    <property type="match status" value="3"/>
</dbReference>
<organism evidence="9 10">
    <name type="scientific">Scyliorhinus torazame</name>
    <name type="common">Cloudy catshark</name>
    <name type="synonym">Catulus torazame</name>
    <dbReference type="NCBI Taxonomy" id="75743"/>
    <lineage>
        <taxon>Eukaryota</taxon>
        <taxon>Metazoa</taxon>
        <taxon>Chordata</taxon>
        <taxon>Craniata</taxon>
        <taxon>Vertebrata</taxon>
        <taxon>Chondrichthyes</taxon>
        <taxon>Elasmobranchii</taxon>
        <taxon>Galeomorphii</taxon>
        <taxon>Galeoidea</taxon>
        <taxon>Carcharhiniformes</taxon>
        <taxon>Scyliorhinidae</taxon>
        <taxon>Scyliorhinus</taxon>
    </lineage>
</organism>
<gene>
    <name evidence="9" type="ORF">scyTo_0013742</name>
</gene>
<evidence type="ECO:0000256" key="8">
    <source>
        <dbReference type="SAM" id="Phobius"/>
    </source>
</evidence>
<evidence type="ECO:0000256" key="4">
    <source>
        <dbReference type="ARBA" id="ARBA00023157"/>
    </source>
</evidence>
<protein>
    <recommendedName>
        <fullName evidence="11">EGF-like domain-containing protein</fullName>
    </recommendedName>
</protein>
<dbReference type="OMA" id="ACEYLCV"/>
<evidence type="ECO:0000256" key="6">
    <source>
        <dbReference type="PROSITE-ProRule" id="PRU00461"/>
    </source>
</evidence>
<dbReference type="InterPro" id="IPR011042">
    <property type="entry name" value="6-blade_b-propeller_TolB-like"/>
</dbReference>
<dbReference type="GO" id="GO:0042813">
    <property type="term" value="F:Wnt receptor activity"/>
    <property type="evidence" value="ECO:0007669"/>
    <property type="project" value="TreeGrafter"/>
</dbReference>
<dbReference type="OrthoDB" id="664115at2759"/>
<dbReference type="InterPro" id="IPR000033">
    <property type="entry name" value="LDLR_classB_rpt"/>
</dbReference>
<dbReference type="GO" id="GO:0060070">
    <property type="term" value="P:canonical Wnt signaling pathway"/>
    <property type="evidence" value="ECO:0007669"/>
    <property type="project" value="TreeGrafter"/>
</dbReference>